<sequence>MTPESRNGSVKPSGLKKEVEVIIERTIQNQFCQRKVVTIKDIHYLITTLILDINRNREVGEKLLIPSYSTVYQRVIAFGQNNIGEVATKKGYRINYSKLDSQYPMQKAFVVHVKLDIKVVDETTDLPLGSPWLTLIIDCFSMYPLGMYIHFDEPSYKTVMLALKHAIVPKEIQNSYPSIKNEWHAYGLPETLAVTNAWGFRSNLLSQTCLQLNVNLEHCPMVPKIRGKMEQPFKTFNELLSQKTHHITFKSLQRLIHVWLLDNYSENYNTNVKGVPAVIWRENMKNTPKIMPSSMKDTLLLFMEECNATITNNGIRHLGLTYVSPELLKLSVKLERWGQDKKVIFKYDPTDLAKIHVYDEYEKRFLEVPSTNLEYTKNVTLHSHIVFLKDLQKKKVDQVFKNTNKKLTVITGRGYKQK</sequence>
<proteinExistence type="predicted"/>
<name>A0ABS2DFR1_9BACI</name>
<organism evidence="2 3">
    <name type="scientific">Bacillus suaedaesalsae</name>
    <dbReference type="NCBI Taxonomy" id="2810349"/>
    <lineage>
        <taxon>Bacteria</taxon>
        <taxon>Bacillati</taxon>
        <taxon>Bacillota</taxon>
        <taxon>Bacilli</taxon>
        <taxon>Bacillales</taxon>
        <taxon>Bacillaceae</taxon>
        <taxon>Bacillus</taxon>
    </lineage>
</organism>
<dbReference type="Pfam" id="PF09299">
    <property type="entry name" value="Mu-transpos_C"/>
    <property type="match status" value="1"/>
</dbReference>
<reference evidence="2 3" key="1">
    <citation type="submission" date="2021-02" db="EMBL/GenBank/DDBJ databases">
        <title>Bacillus sp. RD4P76, an endophyte from a halophyte.</title>
        <authorList>
            <person name="Sun J.-Q."/>
        </authorList>
    </citation>
    <scope>NUCLEOTIDE SEQUENCE [LARGE SCALE GENOMIC DNA]</scope>
    <source>
        <strain evidence="2 3">RD4P76</strain>
    </source>
</reference>
<gene>
    <name evidence="2" type="ORF">JR050_06325</name>
</gene>
<dbReference type="InterPro" id="IPR036397">
    <property type="entry name" value="RNaseH_sf"/>
</dbReference>
<dbReference type="InterPro" id="IPR012337">
    <property type="entry name" value="RNaseH-like_sf"/>
</dbReference>
<accession>A0ABS2DFR1</accession>
<feature type="domain" description="Integrase catalytic" evidence="1">
    <location>
        <begin position="100"/>
        <end position="284"/>
    </location>
</feature>
<protein>
    <submittedName>
        <fullName evidence="2">Mu transposase C-terminal domain-containing protein</fullName>
    </submittedName>
</protein>
<dbReference type="SUPFAM" id="SSF53098">
    <property type="entry name" value="Ribonuclease H-like"/>
    <property type="match status" value="1"/>
</dbReference>
<dbReference type="Proteomes" id="UP001518925">
    <property type="component" value="Unassembled WGS sequence"/>
</dbReference>
<dbReference type="InterPro" id="IPR015378">
    <property type="entry name" value="Transposase-like_Mu_C"/>
</dbReference>
<dbReference type="InterPro" id="IPR001584">
    <property type="entry name" value="Integrase_cat-core"/>
</dbReference>
<evidence type="ECO:0000313" key="2">
    <source>
        <dbReference type="EMBL" id="MBM6617290.1"/>
    </source>
</evidence>
<keyword evidence="3" id="KW-1185">Reference proteome</keyword>
<comment type="caution">
    <text evidence="2">The sequence shown here is derived from an EMBL/GenBank/DDBJ whole genome shotgun (WGS) entry which is preliminary data.</text>
</comment>
<evidence type="ECO:0000313" key="3">
    <source>
        <dbReference type="Proteomes" id="UP001518925"/>
    </source>
</evidence>
<dbReference type="PROSITE" id="PS50994">
    <property type="entry name" value="INTEGRASE"/>
    <property type="match status" value="1"/>
</dbReference>
<evidence type="ECO:0000259" key="1">
    <source>
        <dbReference type="PROSITE" id="PS50994"/>
    </source>
</evidence>
<dbReference type="RefSeq" id="WP_204202669.1">
    <property type="nucleotide sequence ID" value="NZ_JAFELM010000021.1"/>
</dbReference>
<dbReference type="Gene3D" id="3.30.420.10">
    <property type="entry name" value="Ribonuclease H-like superfamily/Ribonuclease H"/>
    <property type="match status" value="1"/>
</dbReference>
<dbReference type="EMBL" id="JAFELM010000021">
    <property type="protein sequence ID" value="MBM6617290.1"/>
    <property type="molecule type" value="Genomic_DNA"/>
</dbReference>